<keyword evidence="3" id="KW-1185">Reference proteome</keyword>
<evidence type="ECO:0000313" key="3">
    <source>
        <dbReference type="Proteomes" id="UP001234178"/>
    </source>
</evidence>
<reference evidence="2 3" key="1">
    <citation type="journal article" date="2023" name="Nucleic Acids Res.">
        <title>The hologenome of Daphnia magna reveals possible DNA methylation and microbiome-mediated evolution of the host genome.</title>
        <authorList>
            <person name="Chaturvedi A."/>
            <person name="Li X."/>
            <person name="Dhandapani V."/>
            <person name="Marshall H."/>
            <person name="Kissane S."/>
            <person name="Cuenca-Cambronero M."/>
            <person name="Asole G."/>
            <person name="Calvet F."/>
            <person name="Ruiz-Romero M."/>
            <person name="Marangio P."/>
            <person name="Guigo R."/>
            <person name="Rago D."/>
            <person name="Mirbahai L."/>
            <person name="Eastwood N."/>
            <person name="Colbourne J.K."/>
            <person name="Zhou J."/>
            <person name="Mallon E."/>
            <person name="Orsini L."/>
        </authorList>
    </citation>
    <scope>NUCLEOTIDE SEQUENCE [LARGE SCALE GENOMIC DNA]</scope>
    <source>
        <strain evidence="2">LRV0_1</strain>
    </source>
</reference>
<sequence>MADGGSDSEISVEAPGRDQWTGSENSATPQLPFDPLVAIDEDRNPTENNGEPLAKKARLDGPLKFNVSKNRGAQLKMLLCNGVEKEKNKEMGVVSCLCSKSGRRHLPTFDGNKLSFTFMLSNDSNFNPDEAEDLFGKSFVKEMVRSSDTVKKMVSLGQPDRAGGSNRSTEQLEQRAAGTPGSNFYREAAGPVYGDRSNFYDTDSQRGRVGFSSGRSSPYQGRANHNFNGRGGYHIVRKMACFDSDVFRKHSSAESYLLQQTVLAECQLSN</sequence>
<protein>
    <submittedName>
        <fullName evidence="2">Uncharacterized protein</fullName>
    </submittedName>
</protein>
<proteinExistence type="predicted"/>
<dbReference type="Proteomes" id="UP001234178">
    <property type="component" value="Unassembled WGS sequence"/>
</dbReference>
<evidence type="ECO:0000256" key="1">
    <source>
        <dbReference type="SAM" id="MobiDB-lite"/>
    </source>
</evidence>
<name>A0ABR0AS08_9CRUS</name>
<accession>A0ABR0AS08</accession>
<evidence type="ECO:0000313" key="2">
    <source>
        <dbReference type="EMBL" id="KAK4027901.1"/>
    </source>
</evidence>
<feature type="region of interest" description="Disordered" evidence="1">
    <location>
        <begin position="1"/>
        <end position="53"/>
    </location>
</feature>
<organism evidence="2 3">
    <name type="scientific">Daphnia magna</name>
    <dbReference type="NCBI Taxonomy" id="35525"/>
    <lineage>
        <taxon>Eukaryota</taxon>
        <taxon>Metazoa</taxon>
        <taxon>Ecdysozoa</taxon>
        <taxon>Arthropoda</taxon>
        <taxon>Crustacea</taxon>
        <taxon>Branchiopoda</taxon>
        <taxon>Diplostraca</taxon>
        <taxon>Cladocera</taxon>
        <taxon>Anomopoda</taxon>
        <taxon>Daphniidae</taxon>
        <taxon>Daphnia</taxon>
    </lineage>
</organism>
<feature type="compositionally biased region" description="Polar residues" evidence="1">
    <location>
        <begin position="20"/>
        <end position="29"/>
    </location>
</feature>
<comment type="caution">
    <text evidence="2">The sequence shown here is derived from an EMBL/GenBank/DDBJ whole genome shotgun (WGS) entry which is preliminary data.</text>
</comment>
<dbReference type="EMBL" id="JAOYFB010000038">
    <property type="protein sequence ID" value="KAK4027901.1"/>
    <property type="molecule type" value="Genomic_DNA"/>
</dbReference>
<gene>
    <name evidence="2" type="ORF">OUZ56_017042</name>
</gene>
<feature type="region of interest" description="Disordered" evidence="1">
    <location>
        <begin position="155"/>
        <end position="185"/>
    </location>
</feature>